<comment type="similarity">
    <text evidence="3 14">Belongs to the pyrimidine 5'-nucleotidase family.</text>
</comment>
<dbReference type="PANTHER" id="PTHR13045">
    <property type="entry name" value="5'-NUCLEOTIDASE"/>
    <property type="match status" value="1"/>
</dbReference>
<dbReference type="InterPro" id="IPR023214">
    <property type="entry name" value="HAD_sf"/>
</dbReference>
<evidence type="ECO:0000256" key="4">
    <source>
        <dbReference type="ARBA" id="ARBA00011245"/>
    </source>
</evidence>
<dbReference type="GO" id="GO:0000166">
    <property type="term" value="F:nucleotide binding"/>
    <property type="evidence" value="ECO:0007669"/>
    <property type="project" value="UniProtKB-KW"/>
</dbReference>
<evidence type="ECO:0000256" key="10">
    <source>
        <dbReference type="ARBA" id="ARBA00023080"/>
    </source>
</evidence>
<comment type="function">
    <text evidence="12">Specifically hydrolyzes 7-methylguanosine monophosphate (m(7)GMP) to 7-methylguanosine and inorganic phosphate. The specific activity for m(7)GMP may protect cells against undesired salvage of m(7)GMP and its incorporation into nucleic acids. Also has weak activity for CMP. UMP and purine nucleotides are poor substrates.</text>
</comment>
<reference evidence="16" key="1">
    <citation type="submission" date="2025-08" db="UniProtKB">
        <authorList>
            <consortium name="RefSeq"/>
        </authorList>
    </citation>
    <scope>IDENTIFICATION</scope>
</reference>
<protein>
    <recommendedName>
        <fullName evidence="14">5'-nucleotidase</fullName>
        <ecNumber evidence="14">3.1.3.5</ecNumber>
    </recommendedName>
</protein>
<dbReference type="SFLD" id="SFLDS00003">
    <property type="entry name" value="Haloacid_Dehalogenase"/>
    <property type="match status" value="1"/>
</dbReference>
<keyword evidence="7 14" id="KW-0547">Nucleotide-binding</keyword>
<dbReference type="Pfam" id="PF05822">
    <property type="entry name" value="UMPH-1"/>
    <property type="match status" value="1"/>
</dbReference>
<keyword evidence="9" id="KW-0460">Magnesium</keyword>
<comment type="subcellular location">
    <subcellularLocation>
        <location evidence="2 14">Cytoplasm</location>
    </subcellularLocation>
</comment>
<dbReference type="InterPro" id="IPR036412">
    <property type="entry name" value="HAD-like_sf"/>
</dbReference>
<dbReference type="NCBIfam" id="TIGR01544">
    <property type="entry name" value="HAD-SF-IE"/>
    <property type="match status" value="1"/>
</dbReference>
<evidence type="ECO:0000256" key="13">
    <source>
        <dbReference type="ARBA" id="ARBA00048583"/>
    </source>
</evidence>
<proteinExistence type="inferred from homology"/>
<dbReference type="InterPro" id="IPR006434">
    <property type="entry name" value="Pyrimidine_nucleotidase_eu"/>
</dbReference>
<comment type="catalytic activity">
    <reaction evidence="13">
        <text>N(7)-methyl-GMP + H2O = N(7)-methylguanosine + phosphate</text>
        <dbReference type="Rhea" id="RHEA:37107"/>
        <dbReference type="ChEBI" id="CHEBI:15377"/>
        <dbReference type="ChEBI" id="CHEBI:20794"/>
        <dbReference type="ChEBI" id="CHEBI:43474"/>
        <dbReference type="ChEBI" id="CHEBI:58285"/>
        <dbReference type="EC" id="3.1.3.91"/>
    </reaction>
</comment>
<evidence type="ECO:0000256" key="6">
    <source>
        <dbReference type="ARBA" id="ARBA00022723"/>
    </source>
</evidence>
<organism evidence="15 16">
    <name type="scientific">Pundamilia nyererei</name>
    <dbReference type="NCBI Taxonomy" id="303518"/>
    <lineage>
        <taxon>Eukaryota</taxon>
        <taxon>Metazoa</taxon>
        <taxon>Chordata</taxon>
        <taxon>Craniata</taxon>
        <taxon>Vertebrata</taxon>
        <taxon>Euteleostomi</taxon>
        <taxon>Actinopterygii</taxon>
        <taxon>Neopterygii</taxon>
        <taxon>Teleostei</taxon>
        <taxon>Neoteleostei</taxon>
        <taxon>Acanthomorphata</taxon>
        <taxon>Ovalentaria</taxon>
        <taxon>Cichlomorphae</taxon>
        <taxon>Cichliformes</taxon>
        <taxon>Cichlidae</taxon>
        <taxon>African cichlids</taxon>
        <taxon>Pseudocrenilabrinae</taxon>
        <taxon>Haplochromini</taxon>
        <taxon>Pundamilia</taxon>
    </lineage>
</organism>
<dbReference type="GO" id="GO:0009117">
    <property type="term" value="P:nucleotide metabolic process"/>
    <property type="evidence" value="ECO:0007669"/>
    <property type="project" value="UniProtKB-KW"/>
</dbReference>
<evidence type="ECO:0000256" key="2">
    <source>
        <dbReference type="ARBA" id="ARBA00004496"/>
    </source>
</evidence>
<evidence type="ECO:0000313" key="16">
    <source>
        <dbReference type="RefSeq" id="XP_005749289.1"/>
    </source>
</evidence>
<dbReference type="GO" id="GO:0005737">
    <property type="term" value="C:cytoplasm"/>
    <property type="evidence" value="ECO:0007669"/>
    <property type="project" value="UniProtKB-SubCell"/>
</dbReference>
<accession>A0A9Y3RT10</accession>
<dbReference type="Gene3D" id="3.40.50.1000">
    <property type="entry name" value="HAD superfamily/HAD-like"/>
    <property type="match status" value="1"/>
</dbReference>
<dbReference type="GO" id="GO:0000287">
    <property type="term" value="F:magnesium ion binding"/>
    <property type="evidence" value="ECO:0007669"/>
    <property type="project" value="InterPro"/>
</dbReference>
<dbReference type="RefSeq" id="XP_005749289.1">
    <property type="nucleotide sequence ID" value="XM_005749232.2"/>
</dbReference>
<evidence type="ECO:0000256" key="12">
    <source>
        <dbReference type="ARBA" id="ARBA00046090"/>
    </source>
</evidence>
<evidence type="ECO:0000256" key="3">
    <source>
        <dbReference type="ARBA" id="ARBA00008389"/>
    </source>
</evidence>
<evidence type="ECO:0000256" key="7">
    <source>
        <dbReference type="ARBA" id="ARBA00022741"/>
    </source>
</evidence>
<evidence type="ECO:0000256" key="1">
    <source>
        <dbReference type="ARBA" id="ARBA00000815"/>
    </source>
</evidence>
<dbReference type="GO" id="GO:0008253">
    <property type="term" value="F:5'-nucleotidase activity"/>
    <property type="evidence" value="ECO:0007669"/>
    <property type="project" value="UniProtKB-EC"/>
</dbReference>
<keyword evidence="5 14" id="KW-0963">Cytoplasm</keyword>
<evidence type="ECO:0000256" key="14">
    <source>
        <dbReference type="RuleBase" id="RU361276"/>
    </source>
</evidence>
<evidence type="ECO:0000256" key="9">
    <source>
        <dbReference type="ARBA" id="ARBA00022842"/>
    </source>
</evidence>
<dbReference type="FunFam" id="1.10.150.340:FF:000001">
    <property type="entry name" value="Cytosolic 5-nucleotidase 3-like"/>
    <property type="match status" value="1"/>
</dbReference>
<keyword evidence="6" id="KW-0479">Metal-binding</keyword>
<keyword evidence="10 14" id="KW-0546">Nucleotide metabolism</keyword>
<evidence type="ECO:0000313" key="15">
    <source>
        <dbReference type="Proteomes" id="UP000695023"/>
    </source>
</evidence>
<comment type="catalytic activity">
    <reaction evidence="11">
        <text>CMP + H2O = cytidine + phosphate</text>
        <dbReference type="Rhea" id="RHEA:29367"/>
        <dbReference type="ChEBI" id="CHEBI:15377"/>
        <dbReference type="ChEBI" id="CHEBI:17562"/>
        <dbReference type="ChEBI" id="CHEBI:43474"/>
        <dbReference type="ChEBI" id="CHEBI:60377"/>
        <dbReference type="EC" id="3.1.3.91"/>
    </reaction>
</comment>
<dbReference type="GeneID" id="102204647"/>
<dbReference type="SUPFAM" id="SSF56784">
    <property type="entry name" value="HAD-like"/>
    <property type="match status" value="1"/>
</dbReference>
<dbReference type="SFLD" id="SFLDG01128">
    <property type="entry name" value="C1.4:_5'-Nucleotidase_Like"/>
    <property type="match status" value="1"/>
</dbReference>
<dbReference type="PANTHER" id="PTHR13045:SF15">
    <property type="entry name" value="7-METHYLGUANOSINE PHOSPHATE-SPECIFIC 5'-NUCLEOTIDASE"/>
    <property type="match status" value="1"/>
</dbReference>
<dbReference type="Gene3D" id="1.10.150.340">
    <property type="entry name" value="Pyrimidine 5'-nucleotidase (UMPH-1), N-terminal domain"/>
    <property type="match status" value="1"/>
</dbReference>
<keyword evidence="8 14" id="KW-0378">Hydrolase</keyword>
<evidence type="ECO:0000256" key="11">
    <source>
        <dbReference type="ARBA" id="ARBA00036362"/>
    </source>
</evidence>
<comment type="catalytic activity">
    <reaction evidence="1 14">
        <text>a ribonucleoside 5'-phosphate + H2O = a ribonucleoside + phosphate</text>
        <dbReference type="Rhea" id="RHEA:12484"/>
        <dbReference type="ChEBI" id="CHEBI:15377"/>
        <dbReference type="ChEBI" id="CHEBI:18254"/>
        <dbReference type="ChEBI" id="CHEBI:43474"/>
        <dbReference type="ChEBI" id="CHEBI:58043"/>
        <dbReference type="EC" id="3.1.3.5"/>
    </reaction>
</comment>
<sequence>MMVGSMTKNKGVFPPHISSSIISVLSKDISRQESNLQLPLQRRVVLPLRWIYHVPWIYTPVRTVLAIWHQLTKTEIPELAKCSVLMRERSRVEETIHCMQRAGAGNLQVISDFDMTLTRFAHNSKRVPTTHNILDNRLLINEDCTKKMRELLNTYYPIEIDASRSAEEKLPLMVEWWTKVHELLIQQKIRKDMLARAVKESSAMLREGYKVFFDHLAEHQVPLLILSAGVGDVLEEVIRQNHVFHPNVHIISNYMDFDHTGVLQAFKGQLIHTFNKREGALSHAAGLRELQGRPNVLLLGDSLGDLTMADGVSEPQNVLTVGFLNDQVEERKESYINSFDIVLVKDETMDVPNAILRYITSSRDNKKKLCFMCTACYLCVRCEYLKFKSKHTVHMSFFIACRYDSAANSLLPLCFKRFGSVTVDTDTLILLCYGSTSQRAVAVC</sequence>
<dbReference type="FunFam" id="3.40.50.1000:FF:000032">
    <property type="entry name" value="Cytosolic 5-nucleotidase 3-like"/>
    <property type="match status" value="1"/>
</dbReference>
<keyword evidence="15" id="KW-1185">Reference proteome</keyword>
<gene>
    <name evidence="16" type="primary">LOC102204647</name>
</gene>
<evidence type="ECO:0000256" key="5">
    <source>
        <dbReference type="ARBA" id="ARBA00022490"/>
    </source>
</evidence>
<dbReference type="Proteomes" id="UP000695023">
    <property type="component" value="Unplaced"/>
</dbReference>
<evidence type="ECO:0000256" key="8">
    <source>
        <dbReference type="ARBA" id="ARBA00022801"/>
    </source>
</evidence>
<dbReference type="EC" id="3.1.3.5" evidence="14"/>
<comment type="subunit">
    <text evidence="4">Monomer.</text>
</comment>
<name>A0A9Y3RT10_9CICH</name>
<dbReference type="AlphaFoldDB" id="A0A9Y3RT10"/>